<protein>
    <submittedName>
        <fullName evidence="3">Recombinase family protein</fullName>
    </submittedName>
</protein>
<reference evidence="4" key="1">
    <citation type="journal article" date="2019" name="Int. J. Syst. Evol. Microbiol.">
        <title>The Global Catalogue of Microorganisms (GCM) 10K type strain sequencing project: providing services to taxonomists for standard genome sequencing and annotation.</title>
        <authorList>
            <consortium name="The Broad Institute Genomics Platform"/>
            <consortium name="The Broad Institute Genome Sequencing Center for Infectious Disease"/>
            <person name="Wu L."/>
            <person name="Ma J."/>
        </authorList>
    </citation>
    <scope>NUCLEOTIDE SEQUENCE [LARGE SCALE GENOMIC DNA]</scope>
    <source>
        <strain evidence="4">CCUG 54522</strain>
    </source>
</reference>
<dbReference type="Proteomes" id="UP001596135">
    <property type="component" value="Unassembled WGS sequence"/>
</dbReference>
<dbReference type="PROSITE" id="PS51736">
    <property type="entry name" value="RECOMBINASES_3"/>
    <property type="match status" value="1"/>
</dbReference>
<sequence>MTSNRPMRALIYTRISRDATGDEAGVTRQREDCEYLARRNGWEVVRYESDNSISAYGKVRRPAWEAVIEAIKNREVDVVVCYHIDRMTRRPLDMEMFIELSETTGVQIATVTGKYDLSTDDGRMHARFMSAIARGEVDRKGARQKRANAQRRAAGKPWTSGWASFGYDLEKRVIPEQAAMIRKAADDVLAGASLKSIARAWRDSGITTPRSSKGADGWTHNGVKTILLNPVNAGILTYRGDEIGPGAWEPILSEDTLRQLQALLRQPDRRTNHSPGRTPQNLLSGIARCARCSSTVVAGSSNGKKVYKCSSSEGDHLSTLRDEADAFVLEALTAHEVFASRAILPASGGHADQDALMADLAELDRREATITERFGLGRINEQAWLRALESIGGERDSLEDQLARTQGEARTAAALAAARIQGFLALSLPAKRLTIKSIVEIELHPRERRRNVPIDKQVTIWARSEKRLSPLISGTNPNSVVRATELVDRRDAAKIEALGPDELDE</sequence>
<evidence type="ECO:0000313" key="3">
    <source>
        <dbReference type="EMBL" id="MFC6045853.1"/>
    </source>
</evidence>
<dbReference type="RefSeq" id="WP_379160889.1">
    <property type="nucleotide sequence ID" value="NZ_JBHSRJ010000009.1"/>
</dbReference>
<dbReference type="PANTHER" id="PTHR30461">
    <property type="entry name" value="DNA-INVERTASE FROM LAMBDOID PROPHAGE"/>
    <property type="match status" value="1"/>
</dbReference>
<dbReference type="SMART" id="SM00857">
    <property type="entry name" value="Resolvase"/>
    <property type="match status" value="1"/>
</dbReference>
<evidence type="ECO:0000259" key="2">
    <source>
        <dbReference type="PROSITE" id="PS51737"/>
    </source>
</evidence>
<proteinExistence type="predicted"/>
<dbReference type="PROSITE" id="PS51737">
    <property type="entry name" value="RECOMBINASE_DNA_BIND"/>
    <property type="match status" value="1"/>
</dbReference>
<comment type="caution">
    <text evidence="3">The sequence shown here is derived from an EMBL/GenBank/DDBJ whole genome shotgun (WGS) entry which is preliminary data.</text>
</comment>
<dbReference type="EMBL" id="JBHSRJ010000009">
    <property type="protein sequence ID" value="MFC6045853.1"/>
    <property type="molecule type" value="Genomic_DNA"/>
</dbReference>
<gene>
    <name evidence="3" type="ORF">ACFPYL_22415</name>
</gene>
<dbReference type="InterPro" id="IPR036162">
    <property type="entry name" value="Resolvase-like_N_sf"/>
</dbReference>
<dbReference type="Gene3D" id="3.40.50.1390">
    <property type="entry name" value="Resolvase, N-terminal catalytic domain"/>
    <property type="match status" value="1"/>
</dbReference>
<feature type="domain" description="Resolvase/invertase-type recombinase catalytic" evidence="1">
    <location>
        <begin position="8"/>
        <end position="155"/>
    </location>
</feature>
<evidence type="ECO:0000313" key="4">
    <source>
        <dbReference type="Proteomes" id="UP001596135"/>
    </source>
</evidence>
<dbReference type="PANTHER" id="PTHR30461:SF23">
    <property type="entry name" value="DNA RECOMBINASE-RELATED"/>
    <property type="match status" value="1"/>
</dbReference>
<evidence type="ECO:0000259" key="1">
    <source>
        <dbReference type="PROSITE" id="PS51736"/>
    </source>
</evidence>
<keyword evidence="4" id="KW-1185">Reference proteome</keyword>
<dbReference type="SUPFAM" id="SSF53041">
    <property type="entry name" value="Resolvase-like"/>
    <property type="match status" value="1"/>
</dbReference>
<dbReference type="Pfam" id="PF00239">
    <property type="entry name" value="Resolvase"/>
    <property type="match status" value="1"/>
</dbReference>
<feature type="domain" description="Recombinase" evidence="2">
    <location>
        <begin position="157"/>
        <end position="270"/>
    </location>
</feature>
<name>A0ABW1LQ44_9ACTN</name>
<dbReference type="Gene3D" id="3.90.1750.20">
    <property type="entry name" value="Putative Large Serine Recombinase, Chain B, Domain 2"/>
    <property type="match status" value="1"/>
</dbReference>
<dbReference type="InterPro" id="IPR006119">
    <property type="entry name" value="Resolv_N"/>
</dbReference>
<dbReference type="InterPro" id="IPR050639">
    <property type="entry name" value="SSR_resolvase"/>
</dbReference>
<dbReference type="InterPro" id="IPR038109">
    <property type="entry name" value="DNA_bind_recomb_sf"/>
</dbReference>
<dbReference type="CDD" id="cd00338">
    <property type="entry name" value="Ser_Recombinase"/>
    <property type="match status" value="1"/>
</dbReference>
<dbReference type="Pfam" id="PF07508">
    <property type="entry name" value="Recombinase"/>
    <property type="match status" value="1"/>
</dbReference>
<organism evidence="3 4">
    <name type="scientific">Nocardioides hankookensis</name>
    <dbReference type="NCBI Taxonomy" id="443157"/>
    <lineage>
        <taxon>Bacteria</taxon>
        <taxon>Bacillati</taxon>
        <taxon>Actinomycetota</taxon>
        <taxon>Actinomycetes</taxon>
        <taxon>Propionibacteriales</taxon>
        <taxon>Nocardioidaceae</taxon>
        <taxon>Nocardioides</taxon>
    </lineage>
</organism>
<dbReference type="InterPro" id="IPR011109">
    <property type="entry name" value="DNA_bind_recombinase_dom"/>
</dbReference>
<accession>A0ABW1LQ44</accession>